<dbReference type="InterPro" id="IPR013083">
    <property type="entry name" value="Znf_RING/FYVE/PHD"/>
</dbReference>
<keyword evidence="7" id="KW-1185">Reference proteome</keyword>
<accession>F0Y658</accession>
<keyword evidence="1" id="KW-0479">Metal-binding</keyword>
<evidence type="ECO:0000313" key="6">
    <source>
        <dbReference type="EMBL" id="EGB09606.1"/>
    </source>
</evidence>
<dbReference type="SUPFAM" id="SSF57850">
    <property type="entry name" value="RING/U-box"/>
    <property type="match status" value="1"/>
</dbReference>
<evidence type="ECO:0000259" key="5">
    <source>
        <dbReference type="PROSITE" id="PS50089"/>
    </source>
</evidence>
<feature type="domain" description="RING-type" evidence="5">
    <location>
        <begin position="1"/>
        <end position="42"/>
    </location>
</feature>
<dbReference type="GO" id="GO:0061630">
    <property type="term" value="F:ubiquitin protein ligase activity"/>
    <property type="evidence" value="ECO:0007669"/>
    <property type="project" value="TreeGrafter"/>
</dbReference>
<keyword evidence="2 4" id="KW-0863">Zinc-finger</keyword>
<reference evidence="6 7" key="1">
    <citation type="journal article" date="2011" name="Proc. Natl. Acad. Sci. U.S.A.">
        <title>Niche of harmful alga Aureococcus anophagefferens revealed through ecogenomics.</title>
        <authorList>
            <person name="Gobler C.J."/>
            <person name="Berry D.L."/>
            <person name="Dyhrman S.T."/>
            <person name="Wilhelm S.W."/>
            <person name="Salamov A."/>
            <person name="Lobanov A.V."/>
            <person name="Zhang Y."/>
            <person name="Collier J.L."/>
            <person name="Wurch L.L."/>
            <person name="Kustka A.B."/>
            <person name="Dill B.D."/>
            <person name="Shah M."/>
            <person name="VerBerkmoes N.C."/>
            <person name="Kuo A."/>
            <person name="Terry A."/>
            <person name="Pangilinan J."/>
            <person name="Lindquist E.A."/>
            <person name="Lucas S."/>
            <person name="Paulsen I.T."/>
            <person name="Hattenrath-Lehmann T.K."/>
            <person name="Talmage S.C."/>
            <person name="Walker E.A."/>
            <person name="Koch F."/>
            <person name="Burson A.M."/>
            <person name="Marcoval M.A."/>
            <person name="Tang Y.Z."/>
            <person name="Lecleir G.R."/>
            <person name="Coyne K.J."/>
            <person name="Berg G.M."/>
            <person name="Bertrand E.M."/>
            <person name="Saito M.A."/>
            <person name="Gladyshev V.N."/>
            <person name="Grigoriev I.V."/>
        </authorList>
    </citation>
    <scope>NUCLEOTIDE SEQUENCE [LARGE SCALE GENOMIC DNA]</scope>
    <source>
        <strain evidence="7">CCMP 1984</strain>
    </source>
</reference>
<proteinExistence type="predicted"/>
<feature type="non-terminal residue" evidence="6">
    <location>
        <position position="53"/>
    </location>
</feature>
<dbReference type="InterPro" id="IPR001841">
    <property type="entry name" value="Znf_RING"/>
</dbReference>
<evidence type="ECO:0000256" key="3">
    <source>
        <dbReference type="ARBA" id="ARBA00022833"/>
    </source>
</evidence>
<dbReference type="GO" id="GO:0008270">
    <property type="term" value="F:zinc ion binding"/>
    <property type="evidence" value="ECO:0007669"/>
    <property type="project" value="UniProtKB-KW"/>
</dbReference>
<evidence type="ECO:0000256" key="1">
    <source>
        <dbReference type="ARBA" id="ARBA00022723"/>
    </source>
</evidence>
<feature type="non-terminal residue" evidence="6">
    <location>
        <position position="1"/>
    </location>
</feature>
<dbReference type="GO" id="GO:0005634">
    <property type="term" value="C:nucleus"/>
    <property type="evidence" value="ECO:0007669"/>
    <property type="project" value="TreeGrafter"/>
</dbReference>
<evidence type="ECO:0000256" key="4">
    <source>
        <dbReference type="PROSITE-ProRule" id="PRU00175"/>
    </source>
</evidence>
<dbReference type="Proteomes" id="UP000002729">
    <property type="component" value="Unassembled WGS sequence"/>
</dbReference>
<dbReference type="eggNOG" id="KOG0800">
    <property type="taxonomic scope" value="Eukaryota"/>
</dbReference>
<gene>
    <name evidence="6" type="ORF">AURANDRAFT_17903</name>
</gene>
<dbReference type="Pfam" id="PF13639">
    <property type="entry name" value="zf-RING_2"/>
    <property type="match status" value="1"/>
</dbReference>
<dbReference type="Gene3D" id="3.30.40.10">
    <property type="entry name" value="Zinc/RING finger domain, C3HC4 (zinc finger)"/>
    <property type="match status" value="1"/>
</dbReference>
<dbReference type="GO" id="GO:0006511">
    <property type="term" value="P:ubiquitin-dependent protein catabolic process"/>
    <property type="evidence" value="ECO:0007669"/>
    <property type="project" value="TreeGrafter"/>
</dbReference>
<dbReference type="AlphaFoldDB" id="F0Y658"/>
<dbReference type="PROSITE" id="PS50089">
    <property type="entry name" value="ZF_RING_2"/>
    <property type="match status" value="1"/>
</dbReference>
<name>F0Y658_AURAN</name>
<dbReference type="GeneID" id="20218918"/>
<organism evidence="7">
    <name type="scientific">Aureococcus anophagefferens</name>
    <name type="common">Harmful bloom alga</name>
    <dbReference type="NCBI Taxonomy" id="44056"/>
    <lineage>
        <taxon>Eukaryota</taxon>
        <taxon>Sar</taxon>
        <taxon>Stramenopiles</taxon>
        <taxon>Ochrophyta</taxon>
        <taxon>Pelagophyceae</taxon>
        <taxon>Pelagomonadales</taxon>
        <taxon>Pelagomonadaceae</taxon>
        <taxon>Aureococcus</taxon>
    </lineage>
</organism>
<dbReference type="OrthoDB" id="205711at2759"/>
<evidence type="ECO:0000313" key="7">
    <source>
        <dbReference type="Proteomes" id="UP000002729"/>
    </source>
</evidence>
<protein>
    <recommendedName>
        <fullName evidence="5">RING-type domain-containing protein</fullName>
    </recommendedName>
</protein>
<dbReference type="EMBL" id="GL833125">
    <property type="protein sequence ID" value="EGB09606.1"/>
    <property type="molecule type" value="Genomic_DNA"/>
</dbReference>
<evidence type="ECO:0000256" key="2">
    <source>
        <dbReference type="ARBA" id="ARBA00022771"/>
    </source>
</evidence>
<dbReference type="PANTHER" id="PTHR45931">
    <property type="entry name" value="SI:CH211-59O9.10"/>
    <property type="match status" value="1"/>
</dbReference>
<dbReference type="InParanoid" id="F0Y658"/>
<dbReference type="SMART" id="SM00184">
    <property type="entry name" value="RING"/>
    <property type="match status" value="1"/>
</dbReference>
<sequence length="53" mass="5921">CCVCLEPHEVGSVAARLPCGHLFHEQCVTEWLTRHCSCPVCRFELATDDAAFE</sequence>
<dbReference type="RefSeq" id="XP_009035659.1">
    <property type="nucleotide sequence ID" value="XM_009037411.1"/>
</dbReference>
<dbReference type="PANTHER" id="PTHR45931:SF3">
    <property type="entry name" value="RING ZINC FINGER-CONTAINING PROTEIN"/>
    <property type="match status" value="1"/>
</dbReference>
<dbReference type="OMA" id="AGEEDCM"/>
<dbReference type="KEGG" id="aaf:AURANDRAFT_17903"/>
<keyword evidence="3" id="KW-0862">Zinc</keyword>
<dbReference type="InterPro" id="IPR051834">
    <property type="entry name" value="RING_finger_E3_ligase"/>
</dbReference>